<dbReference type="AlphaFoldDB" id="A0A7G6RH18"/>
<proteinExistence type="predicted"/>
<protein>
    <submittedName>
        <fullName evidence="1">Uncharacterized protein</fullName>
    </submittedName>
</protein>
<sequence>MIDAEAPCPRLALFATTCLTAIIHICHSQEMGAGTPNTSSFHFFEKTAWQIGKAFVLAHSHRAKQ</sequence>
<dbReference type="Proteomes" id="UP000515518">
    <property type="component" value="Chromosome"/>
</dbReference>
<gene>
    <name evidence="1" type="ORF">HB770_10385</name>
</gene>
<dbReference type="EMBL" id="CP050549">
    <property type="protein sequence ID" value="QND41550.1"/>
    <property type="molecule type" value="Genomic_DNA"/>
</dbReference>
<organism evidence="1 2">
    <name type="scientific">Rhizobium leguminosarum bv. viciae</name>
    <dbReference type="NCBI Taxonomy" id="387"/>
    <lineage>
        <taxon>Bacteria</taxon>
        <taxon>Pseudomonadati</taxon>
        <taxon>Pseudomonadota</taxon>
        <taxon>Alphaproteobacteria</taxon>
        <taxon>Hyphomicrobiales</taxon>
        <taxon>Rhizobiaceae</taxon>
        <taxon>Rhizobium/Agrobacterium group</taxon>
        <taxon>Rhizobium</taxon>
    </lineage>
</organism>
<evidence type="ECO:0000313" key="2">
    <source>
        <dbReference type="Proteomes" id="UP000515518"/>
    </source>
</evidence>
<reference evidence="2" key="1">
    <citation type="journal article" date="2020" name="Mol. Plant Microbe">
        <title>Rhizobial microsymbionts of the narrowly endemic Oxytropis species growing in Kamchatka are characterized by significant genetic diversity and possess a set of genes that are associated with T3SS and T6SS secretion systems and can affect the development of symbiosis.</title>
        <authorList>
            <person name="Safronova V."/>
            <person name="Guro P."/>
            <person name="Sazanova A."/>
            <person name="Kuznetsova I."/>
            <person name="Belimov A."/>
            <person name="Yakubov V."/>
            <person name="Chirak E."/>
            <person name="Afonin A."/>
            <person name="Gogolev Y."/>
            <person name="Andronov E."/>
            <person name="Tikhonovich I."/>
        </authorList>
    </citation>
    <scope>NUCLEOTIDE SEQUENCE [LARGE SCALE GENOMIC DNA]</scope>
    <source>
        <strain evidence="2">RCAM0610</strain>
    </source>
</reference>
<name>A0A7G6RH18_RHILV</name>
<evidence type="ECO:0000313" key="1">
    <source>
        <dbReference type="EMBL" id="QND41550.1"/>
    </source>
</evidence>
<accession>A0A7G6RH18</accession>